<gene>
    <name evidence="2" type="ORF">RCOM_2149670</name>
</gene>
<evidence type="ECO:0000313" key="2">
    <source>
        <dbReference type="EMBL" id="EEF22324.1"/>
    </source>
</evidence>
<sequence length="215" mass="23990">AGRAPQEDGDHQHDVRDERHLRREETGVVGDEGDQQRADEAAADGTEAADDDDDERQHHDLAAHVRHERLLVQAPHDAAEARQRGAGREDAHEQAADAVAQRLDHLAVLDAGADQEADLRAVQGEEHRGEHDDADDDREQPVFLDGRLAQEHGAAQRGRQRQGDLLGAPDHVDELFGHDHAAHRDQDLFQMLAVDGHDDDALERPAEQRRHDHRE</sequence>
<evidence type="ECO:0000313" key="3">
    <source>
        <dbReference type="Proteomes" id="UP000008311"/>
    </source>
</evidence>
<feature type="region of interest" description="Disordered" evidence="1">
    <location>
        <begin position="1"/>
        <end position="172"/>
    </location>
</feature>
<feature type="compositionally biased region" description="Basic and acidic residues" evidence="1">
    <location>
        <begin position="202"/>
        <end position="215"/>
    </location>
</feature>
<protein>
    <submittedName>
        <fullName evidence="2">Uncharacterized protein</fullName>
    </submittedName>
</protein>
<feature type="non-terminal residue" evidence="2">
    <location>
        <position position="215"/>
    </location>
</feature>
<feature type="region of interest" description="Disordered" evidence="1">
    <location>
        <begin position="196"/>
        <end position="215"/>
    </location>
</feature>
<proteinExistence type="predicted"/>
<feature type="compositionally biased region" description="Basic and acidic residues" evidence="1">
    <location>
        <begin position="55"/>
        <end position="70"/>
    </location>
</feature>
<accession>B9TP90</accession>
<dbReference type="AlphaFoldDB" id="B9TP90"/>
<feature type="compositionally biased region" description="Basic and acidic residues" evidence="1">
    <location>
        <begin position="77"/>
        <end position="95"/>
    </location>
</feature>
<name>B9TP90_RICCO</name>
<dbReference type="InParanoid" id="B9TP90"/>
<dbReference type="EMBL" id="EQ995036">
    <property type="protein sequence ID" value="EEF22324.1"/>
    <property type="molecule type" value="Genomic_DNA"/>
</dbReference>
<organism evidence="2 3">
    <name type="scientific">Ricinus communis</name>
    <name type="common">Castor bean</name>
    <dbReference type="NCBI Taxonomy" id="3988"/>
    <lineage>
        <taxon>Eukaryota</taxon>
        <taxon>Viridiplantae</taxon>
        <taxon>Streptophyta</taxon>
        <taxon>Embryophyta</taxon>
        <taxon>Tracheophyta</taxon>
        <taxon>Spermatophyta</taxon>
        <taxon>Magnoliopsida</taxon>
        <taxon>eudicotyledons</taxon>
        <taxon>Gunneridae</taxon>
        <taxon>Pentapetalae</taxon>
        <taxon>rosids</taxon>
        <taxon>fabids</taxon>
        <taxon>Malpighiales</taxon>
        <taxon>Euphorbiaceae</taxon>
        <taxon>Acalyphoideae</taxon>
        <taxon>Acalypheae</taxon>
        <taxon>Ricinus</taxon>
    </lineage>
</organism>
<keyword evidence="3" id="KW-1185">Reference proteome</keyword>
<feature type="non-terminal residue" evidence="2">
    <location>
        <position position="1"/>
    </location>
</feature>
<reference evidence="3" key="1">
    <citation type="journal article" date="2010" name="Nat. Biotechnol.">
        <title>Draft genome sequence of the oilseed species Ricinus communis.</title>
        <authorList>
            <person name="Chan A.P."/>
            <person name="Crabtree J."/>
            <person name="Zhao Q."/>
            <person name="Lorenzi H."/>
            <person name="Orvis J."/>
            <person name="Puiu D."/>
            <person name="Melake-Berhan A."/>
            <person name="Jones K.M."/>
            <person name="Redman J."/>
            <person name="Chen G."/>
            <person name="Cahoon E.B."/>
            <person name="Gedil M."/>
            <person name="Stanke M."/>
            <person name="Haas B.J."/>
            <person name="Wortman J.R."/>
            <person name="Fraser-Liggett C.M."/>
            <person name="Ravel J."/>
            <person name="Rabinowicz P.D."/>
        </authorList>
    </citation>
    <scope>NUCLEOTIDE SEQUENCE [LARGE SCALE GENOMIC DNA]</scope>
    <source>
        <strain evidence="3">cv. Hale</strain>
    </source>
</reference>
<dbReference type="Proteomes" id="UP000008311">
    <property type="component" value="Unassembled WGS sequence"/>
</dbReference>
<feature type="compositionally biased region" description="Basic and acidic residues" evidence="1">
    <location>
        <begin position="117"/>
        <end position="131"/>
    </location>
</feature>
<evidence type="ECO:0000256" key="1">
    <source>
        <dbReference type="SAM" id="MobiDB-lite"/>
    </source>
</evidence>
<feature type="compositionally biased region" description="Basic and acidic residues" evidence="1">
    <location>
        <begin position="1"/>
        <end position="26"/>
    </location>
</feature>